<sequence>MGLQLPGELASLLGMLGYTWPEADEEKLFQMGRDWLDFAADFGGAAQDADGHAGQVWAMNEGEAIKAFQQAWNEPDSPVPALQDGQVAANIMGAGLMVCGMIVLTLKIAVIIQLIQLAIQIAMAIAQAVPTFGASLVQIPIFKMITGLLIDMAISMALEAILGG</sequence>
<reference evidence="4" key="1">
    <citation type="submission" date="2016-10" db="EMBL/GenBank/DDBJ databases">
        <authorList>
            <person name="Varghese N."/>
            <person name="Submissions S."/>
        </authorList>
    </citation>
    <scope>NUCLEOTIDE SEQUENCE [LARGE SCALE GENOMIC DNA]</scope>
    <source>
        <strain evidence="4">DSM 43163</strain>
    </source>
</reference>
<dbReference type="OrthoDB" id="2677932at2"/>
<dbReference type="EMBL" id="FNVO01000012">
    <property type="protein sequence ID" value="SEG78172.1"/>
    <property type="molecule type" value="Genomic_DNA"/>
</dbReference>
<dbReference type="Proteomes" id="UP000236723">
    <property type="component" value="Unassembled WGS sequence"/>
</dbReference>
<dbReference type="InterPro" id="IPR057746">
    <property type="entry name" value="CpnT-like_N"/>
</dbReference>
<keyword evidence="1" id="KW-1133">Transmembrane helix</keyword>
<accession>A0A1H6CYS2</accession>
<keyword evidence="4" id="KW-1185">Reference proteome</keyword>
<organism evidence="3 4">
    <name type="scientific">Thermomonospora echinospora</name>
    <dbReference type="NCBI Taxonomy" id="1992"/>
    <lineage>
        <taxon>Bacteria</taxon>
        <taxon>Bacillati</taxon>
        <taxon>Actinomycetota</taxon>
        <taxon>Actinomycetes</taxon>
        <taxon>Streptosporangiales</taxon>
        <taxon>Thermomonosporaceae</taxon>
        <taxon>Thermomonospora</taxon>
    </lineage>
</organism>
<keyword evidence="1" id="KW-0472">Membrane</keyword>
<dbReference type="Pfam" id="PF25547">
    <property type="entry name" value="WXG100_2"/>
    <property type="match status" value="1"/>
</dbReference>
<evidence type="ECO:0000256" key="1">
    <source>
        <dbReference type="SAM" id="Phobius"/>
    </source>
</evidence>
<gene>
    <name evidence="3" type="ORF">SAMN04489712_11240</name>
</gene>
<proteinExistence type="predicted"/>
<evidence type="ECO:0000313" key="3">
    <source>
        <dbReference type="EMBL" id="SEG78172.1"/>
    </source>
</evidence>
<evidence type="ECO:0000259" key="2">
    <source>
        <dbReference type="Pfam" id="PF25547"/>
    </source>
</evidence>
<feature type="domain" description="Outer membrane channel protein CpnT-like N-terminal" evidence="2">
    <location>
        <begin position="17"/>
        <end position="140"/>
    </location>
</feature>
<evidence type="ECO:0000313" key="4">
    <source>
        <dbReference type="Proteomes" id="UP000236723"/>
    </source>
</evidence>
<feature type="transmembrane region" description="Helical" evidence="1">
    <location>
        <begin position="87"/>
        <end position="110"/>
    </location>
</feature>
<dbReference type="AlphaFoldDB" id="A0A1H6CYS2"/>
<protein>
    <recommendedName>
        <fullName evidence="2">Outer membrane channel protein CpnT-like N-terminal domain-containing protein</fullName>
    </recommendedName>
</protein>
<name>A0A1H6CYS2_9ACTN</name>
<keyword evidence="1" id="KW-0812">Transmembrane</keyword>
<dbReference type="RefSeq" id="WP_103940529.1">
    <property type="nucleotide sequence ID" value="NZ_FNVO01000012.1"/>
</dbReference>